<dbReference type="SMART" id="SM00320">
    <property type="entry name" value="WD40"/>
    <property type="match status" value="3"/>
</dbReference>
<gene>
    <name evidence="1" type="ORF">L227DRAFT_570300</name>
</gene>
<dbReference type="EMBL" id="ML122251">
    <property type="protein sequence ID" value="RPD66416.1"/>
    <property type="molecule type" value="Genomic_DNA"/>
</dbReference>
<accession>A0A5C2T1G1</accession>
<dbReference type="AlphaFoldDB" id="A0A5C2T1G1"/>
<dbReference type="InterPro" id="IPR036322">
    <property type="entry name" value="WD40_repeat_dom_sf"/>
</dbReference>
<organism evidence="1 2">
    <name type="scientific">Lentinus tigrinus ALCF2SS1-6</name>
    <dbReference type="NCBI Taxonomy" id="1328759"/>
    <lineage>
        <taxon>Eukaryota</taxon>
        <taxon>Fungi</taxon>
        <taxon>Dikarya</taxon>
        <taxon>Basidiomycota</taxon>
        <taxon>Agaricomycotina</taxon>
        <taxon>Agaricomycetes</taxon>
        <taxon>Polyporales</taxon>
        <taxon>Polyporaceae</taxon>
        <taxon>Lentinus</taxon>
    </lineage>
</organism>
<proteinExistence type="predicted"/>
<name>A0A5C2T1G1_9APHY</name>
<evidence type="ECO:0000313" key="2">
    <source>
        <dbReference type="Proteomes" id="UP000313359"/>
    </source>
</evidence>
<dbReference type="SUPFAM" id="SSF50978">
    <property type="entry name" value="WD40 repeat-like"/>
    <property type="match status" value="1"/>
</dbReference>
<evidence type="ECO:0000313" key="1">
    <source>
        <dbReference type="EMBL" id="RPD66416.1"/>
    </source>
</evidence>
<dbReference type="Proteomes" id="UP000313359">
    <property type="component" value="Unassembled WGS sequence"/>
</dbReference>
<dbReference type="InterPro" id="IPR001680">
    <property type="entry name" value="WD40_rpt"/>
</dbReference>
<dbReference type="Gene3D" id="2.130.10.10">
    <property type="entry name" value="YVTN repeat-like/Quinoprotein amine dehydrogenase"/>
    <property type="match status" value="1"/>
</dbReference>
<dbReference type="PANTHER" id="PTHR45296:SF1">
    <property type="entry name" value="TRANSDUCIN_WD40 REPEAT-LIKE SUPERFAMILY PROTEIN"/>
    <property type="match status" value="1"/>
</dbReference>
<reference evidence="1" key="1">
    <citation type="journal article" date="2018" name="Genome Biol. Evol.">
        <title>Genomics and development of Lentinus tigrinus, a white-rot wood-decaying mushroom with dimorphic fruiting bodies.</title>
        <authorList>
            <person name="Wu B."/>
            <person name="Xu Z."/>
            <person name="Knudson A."/>
            <person name="Carlson A."/>
            <person name="Chen N."/>
            <person name="Kovaka S."/>
            <person name="LaButti K."/>
            <person name="Lipzen A."/>
            <person name="Pennachio C."/>
            <person name="Riley R."/>
            <person name="Schakwitz W."/>
            <person name="Umezawa K."/>
            <person name="Ohm R.A."/>
            <person name="Grigoriev I.V."/>
            <person name="Nagy L.G."/>
            <person name="Gibbons J."/>
            <person name="Hibbett D."/>
        </authorList>
    </citation>
    <scope>NUCLEOTIDE SEQUENCE [LARGE SCALE GENOMIC DNA]</scope>
    <source>
        <strain evidence="1">ALCF2SS1-6</strain>
    </source>
</reference>
<keyword evidence="2" id="KW-1185">Reference proteome</keyword>
<protein>
    <submittedName>
        <fullName evidence="1">WD40 repeat-like protein</fullName>
    </submittedName>
</protein>
<sequence>MSATPEATISIPSPVSALSLGPNDTLCVGSEDGSLRWYNLPSARVVKAAKSLGAEIASITWQLSKKNEPVAIWIACGRRVICLPADLQKMIATADDASASLEVGEDDDDVLNELSISENGRHLAFTSDSGSVGTIDLASHVITRMKSRHNTVCGSVKFIPDRPSELVSGGYDSALLHFDVGQGTILSRFDISAPPPSEGVSLSPPFVLSVTVSSTGLLAAGTADGRAWIGGGGEKRPSSKKKRSRKWEGLKEDEGIWLQVADGPVVSSAFTASDRLFTCSLLGTIAEYKVIRDDDGSLRATKGWSAVAPTLEKVNAMTASHSWVVIGGFGKDGRGIVQVFHVT</sequence>
<dbReference type="OrthoDB" id="2161379at2759"/>
<dbReference type="PANTHER" id="PTHR45296">
    <property type="entry name" value="TRANSDUCIN/WD40 REPEAT-LIKE SUPERFAMILY PROTEIN"/>
    <property type="match status" value="1"/>
</dbReference>
<dbReference type="STRING" id="1328759.A0A5C2T1G1"/>
<dbReference type="InterPro" id="IPR015943">
    <property type="entry name" value="WD40/YVTN_repeat-like_dom_sf"/>
</dbReference>